<evidence type="ECO:0000259" key="6">
    <source>
        <dbReference type="PROSITE" id="PS50026"/>
    </source>
</evidence>
<keyword evidence="4" id="KW-1015">Disulfide bond</keyword>
<dbReference type="InterPro" id="IPR025287">
    <property type="entry name" value="WAK_GUB"/>
</dbReference>
<dbReference type="AlphaFoldDB" id="A0A103X652"/>
<protein>
    <submittedName>
        <fullName evidence="7">EGF-like calcium-binding</fullName>
    </submittedName>
</protein>
<dbReference type="Pfam" id="PF07645">
    <property type="entry name" value="EGF_CA"/>
    <property type="match status" value="1"/>
</dbReference>
<comment type="caution">
    <text evidence="7">The sequence shown here is derived from an EMBL/GenBank/DDBJ whole genome shotgun (WGS) entry which is preliminary data.</text>
</comment>
<gene>
    <name evidence="7" type="ORF">Ccrd_025444</name>
</gene>
<dbReference type="PROSITE" id="PS50026">
    <property type="entry name" value="EGF_3"/>
    <property type="match status" value="1"/>
</dbReference>
<dbReference type="InterPro" id="IPR000152">
    <property type="entry name" value="EGF-type_Asp/Asn_hydroxyl_site"/>
</dbReference>
<dbReference type="InterPro" id="IPR000742">
    <property type="entry name" value="EGF"/>
</dbReference>
<reference evidence="7 8" key="1">
    <citation type="journal article" date="2016" name="Sci. Rep.">
        <title>The genome sequence of the outbreeding globe artichoke constructed de novo incorporating a phase-aware low-pass sequencing strategy of F1 progeny.</title>
        <authorList>
            <person name="Scaglione D."/>
            <person name="Reyes-Chin-Wo S."/>
            <person name="Acquadro A."/>
            <person name="Froenicke L."/>
            <person name="Portis E."/>
            <person name="Beitel C."/>
            <person name="Tirone M."/>
            <person name="Mauro R."/>
            <person name="Lo Monaco A."/>
            <person name="Mauromicale G."/>
            <person name="Faccioli P."/>
            <person name="Cattivelli L."/>
            <person name="Rieseberg L."/>
            <person name="Michelmore R."/>
            <person name="Lanteri S."/>
        </authorList>
    </citation>
    <scope>NUCLEOTIDE SEQUENCE [LARGE SCALE GENOMIC DNA]</scope>
    <source>
        <strain evidence="7">2C</strain>
    </source>
</reference>
<evidence type="ECO:0000256" key="2">
    <source>
        <dbReference type="ARBA" id="ARBA00022536"/>
    </source>
</evidence>
<evidence type="ECO:0000313" key="8">
    <source>
        <dbReference type="Proteomes" id="UP000243975"/>
    </source>
</evidence>
<dbReference type="PANTHER" id="PTHR33491">
    <property type="entry name" value="OSJNBA0016N04.9 PROTEIN"/>
    <property type="match status" value="1"/>
</dbReference>
<feature type="domain" description="EGF-like" evidence="6">
    <location>
        <begin position="294"/>
        <end position="336"/>
    </location>
</feature>
<feature type="non-terminal residue" evidence="7">
    <location>
        <position position="651"/>
    </location>
</feature>
<dbReference type="InterPro" id="IPR049883">
    <property type="entry name" value="NOTCH1_EGF-like"/>
</dbReference>
<dbReference type="EMBL" id="LEKV01006365">
    <property type="protein sequence ID" value="KVH84858.1"/>
    <property type="molecule type" value="Genomic_DNA"/>
</dbReference>
<dbReference type="Proteomes" id="UP000243975">
    <property type="component" value="Unassembled WGS sequence"/>
</dbReference>
<dbReference type="CDD" id="cd00054">
    <property type="entry name" value="EGF_CA"/>
    <property type="match status" value="1"/>
</dbReference>
<accession>A0A103X652</accession>
<dbReference type="SMART" id="SM00179">
    <property type="entry name" value="EGF_CA"/>
    <property type="match status" value="2"/>
</dbReference>
<comment type="caution">
    <text evidence="5">Lacks conserved residue(s) required for the propagation of feature annotation.</text>
</comment>
<evidence type="ECO:0000256" key="1">
    <source>
        <dbReference type="ARBA" id="ARBA00004167"/>
    </source>
</evidence>
<dbReference type="GO" id="GO:0030247">
    <property type="term" value="F:polysaccharide binding"/>
    <property type="evidence" value="ECO:0007669"/>
    <property type="project" value="InterPro"/>
</dbReference>
<evidence type="ECO:0000256" key="4">
    <source>
        <dbReference type="ARBA" id="ARBA00023157"/>
    </source>
</evidence>
<organism evidence="7 8">
    <name type="scientific">Cynara cardunculus var. scolymus</name>
    <name type="common">Globe artichoke</name>
    <name type="synonym">Cynara scolymus</name>
    <dbReference type="NCBI Taxonomy" id="59895"/>
    <lineage>
        <taxon>Eukaryota</taxon>
        <taxon>Viridiplantae</taxon>
        <taxon>Streptophyta</taxon>
        <taxon>Embryophyta</taxon>
        <taxon>Tracheophyta</taxon>
        <taxon>Spermatophyta</taxon>
        <taxon>Magnoliopsida</taxon>
        <taxon>eudicotyledons</taxon>
        <taxon>Gunneridae</taxon>
        <taxon>Pentapetalae</taxon>
        <taxon>asterids</taxon>
        <taxon>campanulids</taxon>
        <taxon>Asterales</taxon>
        <taxon>Asteraceae</taxon>
        <taxon>Carduoideae</taxon>
        <taxon>Cardueae</taxon>
        <taxon>Carduinae</taxon>
        <taxon>Cynara</taxon>
    </lineage>
</organism>
<evidence type="ECO:0000256" key="5">
    <source>
        <dbReference type="PROSITE-ProRule" id="PRU00076"/>
    </source>
</evidence>
<dbReference type="SMART" id="SM00181">
    <property type="entry name" value="EGF"/>
    <property type="match status" value="2"/>
</dbReference>
<dbReference type="PROSITE" id="PS01187">
    <property type="entry name" value="EGF_CA"/>
    <property type="match status" value="1"/>
</dbReference>
<dbReference type="GO" id="GO:0005509">
    <property type="term" value="F:calcium ion binding"/>
    <property type="evidence" value="ECO:0007669"/>
    <property type="project" value="InterPro"/>
</dbReference>
<dbReference type="Pfam" id="PF13947">
    <property type="entry name" value="GUB_WAK_bind"/>
    <property type="match status" value="1"/>
</dbReference>
<dbReference type="Gene3D" id="2.10.25.10">
    <property type="entry name" value="Laminin"/>
    <property type="match status" value="1"/>
</dbReference>
<sequence length="651" mass="72424">MPTLFTASATNSTSETYTLINAKNLAKPNCSSRCGDVIVPYPFGIGNNTNCSISHEFDLYCNNSASPPKLFIAEDHYNSITRIYDSTLRTSNVVATGCYSSNGTYLGGYYISMSYKDSPYTLSDVNKFTVIGCHDSAWLSSETNSRNVSTGCMVFCSTPEDVVGNGCCQSSIPKDIHYYETELNPLTDSNNTRYTRSFNPCTYAFVGEENAYKFNGLTDLNDTDLAEKIEASVPIVLEWAIGNLSCIEAKAMDGFACQYSNSKCVNSTRESGGYRCICDEGYEGNPYLSPGCTDIDECKQEDKFPCYGTCLNTAGSYTCKCKRGHSGDAKIQDGCRRKPFHPLVLTIASGKYPTSETYSLVNATNFTKPGYDSRYGDLIAAYPFGLGTNSNCSIGHGFDIHCNTFQTLQSPLLEKQITTRLNRYLFSTPHLEHRDYKFIRCIHRLYKLVVHLIKSCMVFYSKSEDPLTGECSGSGFSQSFIPKDIKYYQTQIGALRAMSSRMNSGVNLAHGNSSQQVQEDTINIDSSNFIDSSSHRRVREPTYMPSIWAQEEGILFQFCSNEYGQTVDKKTTNSLSHFMGSLSRSGKYCPVDISWHQTKFDFPPGSDDWILKSFAKKVEESSSGREPSRMEFISVTSVNHPKATTELQPLK</sequence>
<dbReference type="InterPro" id="IPR001881">
    <property type="entry name" value="EGF-like_Ca-bd_dom"/>
</dbReference>
<keyword evidence="3" id="KW-0732">Signal</keyword>
<evidence type="ECO:0000313" key="7">
    <source>
        <dbReference type="EMBL" id="KVH84858.1"/>
    </source>
</evidence>
<name>A0A103X652_CYNCS</name>
<comment type="subcellular location">
    <subcellularLocation>
        <location evidence="1">Membrane</location>
        <topology evidence="1">Single-pass membrane protein</topology>
    </subcellularLocation>
</comment>
<keyword evidence="2 5" id="KW-0245">EGF-like domain</keyword>
<evidence type="ECO:0000256" key="3">
    <source>
        <dbReference type="ARBA" id="ARBA00022729"/>
    </source>
</evidence>
<dbReference type="Gramene" id="KVH84858">
    <property type="protein sequence ID" value="KVH84858"/>
    <property type="gene ID" value="Ccrd_025444"/>
</dbReference>
<dbReference type="InterPro" id="IPR018097">
    <property type="entry name" value="EGF_Ca-bd_CS"/>
</dbReference>
<dbReference type="PROSITE" id="PS00010">
    <property type="entry name" value="ASX_HYDROXYL"/>
    <property type="match status" value="1"/>
</dbReference>
<dbReference type="GO" id="GO:0016020">
    <property type="term" value="C:membrane"/>
    <property type="evidence" value="ECO:0007669"/>
    <property type="project" value="UniProtKB-SubCell"/>
</dbReference>
<dbReference type="SUPFAM" id="SSF57196">
    <property type="entry name" value="EGF/Laminin"/>
    <property type="match status" value="1"/>
</dbReference>
<dbReference type="FunFam" id="2.10.25.10:FF:000355">
    <property type="entry name" value="Wall-associated receptor kinase 3"/>
    <property type="match status" value="1"/>
</dbReference>
<proteinExistence type="predicted"/>
<keyword evidence="8" id="KW-1185">Reference proteome</keyword>